<evidence type="ECO:0000259" key="2">
    <source>
        <dbReference type="Pfam" id="PF01593"/>
    </source>
</evidence>
<gene>
    <name evidence="3" type="ORF">C8N30_0273</name>
</gene>
<reference evidence="3 4" key="1">
    <citation type="submission" date="2018-09" db="EMBL/GenBank/DDBJ databases">
        <title>Genomic Encyclopedia of Archaeal and Bacterial Type Strains, Phase II (KMG-II): from individual species to whole genera.</title>
        <authorList>
            <person name="Goeker M."/>
        </authorList>
    </citation>
    <scope>NUCLEOTIDE SEQUENCE [LARGE SCALE GENOMIC DNA]</scope>
    <source>
        <strain evidence="3 4">DSM 11458</strain>
    </source>
</reference>
<dbReference type="Pfam" id="PF13450">
    <property type="entry name" value="NAD_binding_8"/>
    <property type="match status" value="1"/>
</dbReference>
<dbReference type="PANTHER" id="PTHR43563">
    <property type="entry name" value="AMINE OXIDASE"/>
    <property type="match status" value="1"/>
</dbReference>
<evidence type="ECO:0000313" key="4">
    <source>
        <dbReference type="Proteomes" id="UP000284407"/>
    </source>
</evidence>
<dbReference type="AlphaFoldDB" id="A0A420DN72"/>
<dbReference type="GO" id="GO:0016491">
    <property type="term" value="F:oxidoreductase activity"/>
    <property type="evidence" value="ECO:0007669"/>
    <property type="project" value="InterPro"/>
</dbReference>
<organism evidence="3 4">
    <name type="scientific">Sulfitobacter guttiformis</name>
    <dbReference type="NCBI Taxonomy" id="74349"/>
    <lineage>
        <taxon>Bacteria</taxon>
        <taxon>Pseudomonadati</taxon>
        <taxon>Pseudomonadota</taxon>
        <taxon>Alphaproteobacteria</taxon>
        <taxon>Rhodobacterales</taxon>
        <taxon>Roseobacteraceae</taxon>
        <taxon>Sulfitobacter</taxon>
    </lineage>
</organism>
<dbReference type="Pfam" id="PF01593">
    <property type="entry name" value="Amino_oxidase"/>
    <property type="match status" value="1"/>
</dbReference>
<dbReference type="InterPro" id="IPR036188">
    <property type="entry name" value="FAD/NAD-bd_sf"/>
</dbReference>
<sequence length="349" mass="36737">MNTLIVGGGLSGLALAEAMEAAGQEYLLVEARARFGGRIKTALVGDGYFDLGPAWFWEGQPRIAALVARLGLEVFGQYASGALTFEDAQGQVQRGRGFSSMEGSLRINGGLGALTEQLAEALPAARKRAGAAVVALERGAEGITARLSDGSTIEAQRVVLALPPRIATRIRFSPALPDATTQAMEAVPTWMAGQAKAVAIYERAFWREAGQSGDATSRRGPMVEIHDASPESGGPYALFGFVGVPPEGRRNLDVLRSHICAQLGRLFGPSAAQPAQLIVKDWAADPFTATDSDLAPLFAHPVYTLPATMRGLWEGNLHFAGTEVAPQFGGYAEGALEAAEAVLSVLPHD</sequence>
<name>A0A420DN72_9RHOB</name>
<dbReference type="EMBL" id="RAQK01000001">
    <property type="protein sequence ID" value="RKE95736.1"/>
    <property type="molecule type" value="Genomic_DNA"/>
</dbReference>
<dbReference type="Gene3D" id="3.90.660.10">
    <property type="match status" value="1"/>
</dbReference>
<dbReference type="SUPFAM" id="SSF51905">
    <property type="entry name" value="FAD/NAD(P)-binding domain"/>
    <property type="match status" value="1"/>
</dbReference>
<protein>
    <submittedName>
        <fullName evidence="3">Monoamine oxidase</fullName>
    </submittedName>
</protein>
<dbReference type="RefSeq" id="WP_025062692.1">
    <property type="nucleotide sequence ID" value="NZ_RAQK01000001.1"/>
</dbReference>
<proteinExistence type="inferred from homology"/>
<evidence type="ECO:0000313" key="3">
    <source>
        <dbReference type="EMBL" id="RKE95736.1"/>
    </source>
</evidence>
<accession>A0A420DN72</accession>
<dbReference type="Gene3D" id="3.50.50.60">
    <property type="entry name" value="FAD/NAD(P)-binding domain"/>
    <property type="match status" value="2"/>
</dbReference>
<dbReference type="STRING" id="1443111.Z949_2232"/>
<dbReference type="InterPro" id="IPR050703">
    <property type="entry name" value="Flavin_MAO"/>
</dbReference>
<dbReference type="OrthoDB" id="337830at2"/>
<evidence type="ECO:0000256" key="1">
    <source>
        <dbReference type="ARBA" id="ARBA00005995"/>
    </source>
</evidence>
<dbReference type="InterPro" id="IPR002937">
    <property type="entry name" value="Amino_oxidase"/>
</dbReference>
<dbReference type="PANTHER" id="PTHR43563:SF1">
    <property type="entry name" value="AMINE OXIDASE [FLAVIN-CONTAINING] B"/>
    <property type="match status" value="1"/>
</dbReference>
<dbReference type="SUPFAM" id="SSF54373">
    <property type="entry name" value="FAD-linked reductases, C-terminal domain"/>
    <property type="match status" value="1"/>
</dbReference>
<comment type="caution">
    <text evidence="3">The sequence shown here is derived from an EMBL/GenBank/DDBJ whole genome shotgun (WGS) entry which is preliminary data.</text>
</comment>
<feature type="domain" description="Amine oxidase" evidence="2">
    <location>
        <begin position="98"/>
        <end position="340"/>
    </location>
</feature>
<dbReference type="Proteomes" id="UP000284407">
    <property type="component" value="Unassembled WGS sequence"/>
</dbReference>
<comment type="similarity">
    <text evidence="1">Belongs to the flavin monoamine oxidase family.</text>
</comment>
<keyword evidence="4" id="KW-1185">Reference proteome</keyword>